<evidence type="ECO:0000313" key="2">
    <source>
        <dbReference type="EnsemblPlants" id="TuG1812G0300004472.01.T01.cds336932"/>
    </source>
</evidence>
<dbReference type="Proteomes" id="UP000015106">
    <property type="component" value="Chromosome 3"/>
</dbReference>
<feature type="compositionally biased region" description="Low complexity" evidence="1">
    <location>
        <begin position="171"/>
        <end position="182"/>
    </location>
</feature>
<accession>A0A8R7PX91</accession>
<sequence length="293" mass="31930">MYISLHFAQFHKRIINRVKPFKYTDPTNQIIYASSHAFRYSQRPQLLDSGPLHMHSTARPKCSATQVHEVGPEQEGVADPPPLGREHDEQEADDEADDEGHGVHHLPGRAGVVAPDDVVVGGGEGHEGHQGERGVEQVRPPQPVPLRLPRRLPPAPPAGAERRDTRRGGHAVAEPARGGAEAVGEREEDAGGGAEQHERAGEHAVDARALAVVGDQRREDGEGQDGGRREEHVEPGRAAQDEVHDQDEARGVVSVVIVGVLVRFTGVFAGLIDEHLVFFSFLLSHRRCVCKRV</sequence>
<proteinExistence type="predicted"/>
<dbReference type="Gramene" id="TuG1812G0300004472.01.T01">
    <property type="protein sequence ID" value="TuG1812G0300004472.01.T01.cds336932"/>
    <property type="gene ID" value="TuG1812G0300004472.01"/>
</dbReference>
<dbReference type="EnsemblPlants" id="TuG1812G0300004472.01.T01">
    <property type="protein sequence ID" value="TuG1812G0300004472.01.T01.cds336932"/>
    <property type="gene ID" value="TuG1812G0300004472.01"/>
</dbReference>
<name>A0A8R7PX91_TRIUA</name>
<organism evidence="2 3">
    <name type="scientific">Triticum urartu</name>
    <name type="common">Red wild einkorn</name>
    <name type="synonym">Crithodium urartu</name>
    <dbReference type="NCBI Taxonomy" id="4572"/>
    <lineage>
        <taxon>Eukaryota</taxon>
        <taxon>Viridiplantae</taxon>
        <taxon>Streptophyta</taxon>
        <taxon>Embryophyta</taxon>
        <taxon>Tracheophyta</taxon>
        <taxon>Spermatophyta</taxon>
        <taxon>Magnoliopsida</taxon>
        <taxon>Liliopsida</taxon>
        <taxon>Poales</taxon>
        <taxon>Poaceae</taxon>
        <taxon>BOP clade</taxon>
        <taxon>Pooideae</taxon>
        <taxon>Triticodae</taxon>
        <taxon>Triticeae</taxon>
        <taxon>Triticinae</taxon>
        <taxon>Triticum</taxon>
    </lineage>
</organism>
<keyword evidence="3" id="KW-1185">Reference proteome</keyword>
<evidence type="ECO:0000256" key="1">
    <source>
        <dbReference type="SAM" id="MobiDB-lite"/>
    </source>
</evidence>
<feature type="compositionally biased region" description="Basic and acidic residues" evidence="1">
    <location>
        <begin position="215"/>
        <end position="246"/>
    </location>
</feature>
<feature type="compositionally biased region" description="Basic and acidic residues" evidence="1">
    <location>
        <begin position="124"/>
        <end position="136"/>
    </location>
</feature>
<feature type="compositionally biased region" description="Acidic residues" evidence="1">
    <location>
        <begin position="89"/>
        <end position="98"/>
    </location>
</feature>
<dbReference type="AlphaFoldDB" id="A0A8R7PX91"/>
<feature type="compositionally biased region" description="Low complexity" evidence="1">
    <location>
        <begin position="108"/>
        <end position="119"/>
    </location>
</feature>
<reference evidence="3" key="1">
    <citation type="journal article" date="2013" name="Nature">
        <title>Draft genome of the wheat A-genome progenitor Triticum urartu.</title>
        <authorList>
            <person name="Ling H.Q."/>
            <person name="Zhao S."/>
            <person name="Liu D."/>
            <person name="Wang J."/>
            <person name="Sun H."/>
            <person name="Zhang C."/>
            <person name="Fan H."/>
            <person name="Li D."/>
            <person name="Dong L."/>
            <person name="Tao Y."/>
            <person name="Gao C."/>
            <person name="Wu H."/>
            <person name="Li Y."/>
            <person name="Cui Y."/>
            <person name="Guo X."/>
            <person name="Zheng S."/>
            <person name="Wang B."/>
            <person name="Yu K."/>
            <person name="Liang Q."/>
            <person name="Yang W."/>
            <person name="Lou X."/>
            <person name="Chen J."/>
            <person name="Feng M."/>
            <person name="Jian J."/>
            <person name="Zhang X."/>
            <person name="Luo G."/>
            <person name="Jiang Y."/>
            <person name="Liu J."/>
            <person name="Wang Z."/>
            <person name="Sha Y."/>
            <person name="Zhang B."/>
            <person name="Wu H."/>
            <person name="Tang D."/>
            <person name="Shen Q."/>
            <person name="Xue P."/>
            <person name="Zou S."/>
            <person name="Wang X."/>
            <person name="Liu X."/>
            <person name="Wang F."/>
            <person name="Yang Y."/>
            <person name="An X."/>
            <person name="Dong Z."/>
            <person name="Zhang K."/>
            <person name="Zhang X."/>
            <person name="Luo M.C."/>
            <person name="Dvorak J."/>
            <person name="Tong Y."/>
            <person name="Wang J."/>
            <person name="Yang H."/>
            <person name="Li Z."/>
            <person name="Wang D."/>
            <person name="Zhang A."/>
            <person name="Wang J."/>
        </authorList>
    </citation>
    <scope>NUCLEOTIDE SEQUENCE</scope>
    <source>
        <strain evidence="3">cv. G1812</strain>
    </source>
</reference>
<protein>
    <submittedName>
        <fullName evidence="2">Uncharacterized protein</fullName>
    </submittedName>
</protein>
<feature type="compositionally biased region" description="Basic and acidic residues" evidence="1">
    <location>
        <begin position="195"/>
        <end position="206"/>
    </location>
</feature>
<reference evidence="2" key="2">
    <citation type="submission" date="2018-03" db="EMBL/GenBank/DDBJ databases">
        <title>The Triticum urartu genome reveals the dynamic nature of wheat genome evolution.</title>
        <authorList>
            <person name="Ling H."/>
            <person name="Ma B."/>
            <person name="Shi X."/>
            <person name="Liu H."/>
            <person name="Dong L."/>
            <person name="Sun H."/>
            <person name="Cao Y."/>
            <person name="Gao Q."/>
            <person name="Zheng S."/>
            <person name="Li Y."/>
            <person name="Yu Y."/>
            <person name="Du H."/>
            <person name="Qi M."/>
            <person name="Li Y."/>
            <person name="Yu H."/>
            <person name="Cui Y."/>
            <person name="Wang N."/>
            <person name="Chen C."/>
            <person name="Wu H."/>
            <person name="Zhao Y."/>
            <person name="Zhang J."/>
            <person name="Li Y."/>
            <person name="Zhou W."/>
            <person name="Zhang B."/>
            <person name="Hu W."/>
            <person name="Eijk M."/>
            <person name="Tang J."/>
            <person name="Witsenboer H."/>
            <person name="Zhao S."/>
            <person name="Li Z."/>
            <person name="Zhang A."/>
            <person name="Wang D."/>
            <person name="Liang C."/>
        </authorList>
    </citation>
    <scope>NUCLEOTIDE SEQUENCE [LARGE SCALE GENOMIC DNA]</scope>
    <source>
        <strain evidence="2">cv. G1812</strain>
    </source>
</reference>
<evidence type="ECO:0000313" key="3">
    <source>
        <dbReference type="Proteomes" id="UP000015106"/>
    </source>
</evidence>
<reference evidence="2" key="3">
    <citation type="submission" date="2022-06" db="UniProtKB">
        <authorList>
            <consortium name="EnsemblPlants"/>
        </authorList>
    </citation>
    <scope>IDENTIFICATION</scope>
</reference>
<feature type="region of interest" description="Disordered" evidence="1">
    <location>
        <begin position="50"/>
        <end position="246"/>
    </location>
</feature>
<feature type="compositionally biased region" description="Pro residues" evidence="1">
    <location>
        <begin position="140"/>
        <end position="157"/>
    </location>
</feature>